<gene>
    <name evidence="3" type="ORF">METZ01_LOCUS153864</name>
</gene>
<dbReference type="AlphaFoldDB" id="A0A382AHG4"/>
<dbReference type="EMBL" id="UINC01025435">
    <property type="protein sequence ID" value="SVB01010.1"/>
    <property type="molecule type" value="Genomic_DNA"/>
</dbReference>
<dbReference type="InterPro" id="IPR036005">
    <property type="entry name" value="Creatinase/aminopeptidase-like"/>
</dbReference>
<dbReference type="PANTHER" id="PTHR46112:SF2">
    <property type="entry name" value="XAA-PRO AMINOPEPTIDASE P-RELATED"/>
    <property type="match status" value="1"/>
</dbReference>
<dbReference type="InterPro" id="IPR000587">
    <property type="entry name" value="Creatinase_N"/>
</dbReference>
<evidence type="ECO:0000313" key="3">
    <source>
        <dbReference type="EMBL" id="SVB01010.1"/>
    </source>
</evidence>
<proteinExistence type="predicted"/>
<dbReference type="SUPFAM" id="SSF55920">
    <property type="entry name" value="Creatinase/aminopeptidase"/>
    <property type="match status" value="1"/>
</dbReference>
<dbReference type="Gene3D" id="3.40.350.10">
    <property type="entry name" value="Creatinase/prolidase N-terminal domain"/>
    <property type="match status" value="1"/>
</dbReference>
<dbReference type="InterPro" id="IPR000994">
    <property type="entry name" value="Pept_M24"/>
</dbReference>
<dbReference type="Pfam" id="PF01321">
    <property type="entry name" value="Creatinase_N"/>
    <property type="match status" value="1"/>
</dbReference>
<dbReference type="Gene3D" id="3.90.230.10">
    <property type="entry name" value="Creatinase/methionine aminopeptidase superfamily"/>
    <property type="match status" value="1"/>
</dbReference>
<organism evidence="3">
    <name type="scientific">marine metagenome</name>
    <dbReference type="NCBI Taxonomy" id="408172"/>
    <lineage>
        <taxon>unclassified sequences</taxon>
        <taxon>metagenomes</taxon>
        <taxon>ecological metagenomes</taxon>
    </lineage>
</organism>
<dbReference type="Pfam" id="PF00557">
    <property type="entry name" value="Peptidase_M24"/>
    <property type="match status" value="1"/>
</dbReference>
<feature type="domain" description="Peptidase M24" evidence="1">
    <location>
        <begin position="203"/>
        <end position="413"/>
    </location>
</feature>
<evidence type="ECO:0000259" key="2">
    <source>
        <dbReference type="Pfam" id="PF01321"/>
    </source>
</evidence>
<dbReference type="InterPro" id="IPR029149">
    <property type="entry name" value="Creatin/AminoP/Spt16_N"/>
</dbReference>
<feature type="domain" description="Creatinase N-terminal" evidence="2">
    <location>
        <begin position="25"/>
        <end position="106"/>
    </location>
</feature>
<dbReference type="PANTHER" id="PTHR46112">
    <property type="entry name" value="AMINOPEPTIDASE"/>
    <property type="match status" value="1"/>
</dbReference>
<dbReference type="SUPFAM" id="SSF53092">
    <property type="entry name" value="Creatinase/prolidase N-terminal domain"/>
    <property type="match status" value="1"/>
</dbReference>
<name>A0A382AHG4_9ZZZZ</name>
<accession>A0A382AHG4</accession>
<evidence type="ECO:0000259" key="1">
    <source>
        <dbReference type="Pfam" id="PF00557"/>
    </source>
</evidence>
<evidence type="ECO:0008006" key="4">
    <source>
        <dbReference type="Google" id="ProtNLM"/>
    </source>
</evidence>
<dbReference type="InterPro" id="IPR050659">
    <property type="entry name" value="Peptidase_M24B"/>
</dbReference>
<reference evidence="3" key="1">
    <citation type="submission" date="2018-05" db="EMBL/GenBank/DDBJ databases">
        <authorList>
            <person name="Lanie J.A."/>
            <person name="Ng W.-L."/>
            <person name="Kazmierczak K.M."/>
            <person name="Andrzejewski T.M."/>
            <person name="Davidsen T.M."/>
            <person name="Wayne K.J."/>
            <person name="Tettelin H."/>
            <person name="Glass J.I."/>
            <person name="Rusch D."/>
            <person name="Podicherti R."/>
            <person name="Tsui H.-C.T."/>
            <person name="Winkler M.E."/>
        </authorList>
    </citation>
    <scope>NUCLEOTIDE SEQUENCE</scope>
</reference>
<protein>
    <recommendedName>
        <fullName evidence="4">Peptidase M24 domain-containing protein</fullName>
    </recommendedName>
</protein>
<sequence>MTMTPKTLQTPEFRRSPLTVPFCNLERLFDSLEQRNLDGVVVSTSYNVFYLSGFQGIAHKSDEPRPYAVILSRHSPEHPILILADYYVGSLTTQPTWINDVRSFRGVMLPLDLASKPDDIDRFVPNKANDAPWLPELRSNFHESIGDACRHALGDLGLTNSRIAFDELRFGHQLGVDGVEIVDGYDPLMYARSVKTSQEIGFLQRATRLNQMAIERTVSTWSRGMSWRELNHTYHQNAVGLGGFVRDPGAMVWGHPRGGDAAITLQTGLEDFEVETGLHILFDCHGTLDSYCWDGGKTWVVDSEPNVQAKSIASATEEVAGDLLNAMRPGIKVSELQARGRSVFRKAGVPDADTAIIFFHGLGLSHMDLEQVSSEGIPNADWALEEGMVVPLHVLYPGDENNRMWIEEVAHVTTDGATPFFSWGLNPLIG</sequence>